<feature type="compositionally biased region" description="Polar residues" evidence="1">
    <location>
        <begin position="1"/>
        <end position="20"/>
    </location>
</feature>
<evidence type="ECO:0000313" key="2">
    <source>
        <dbReference type="EMBL" id="KAK9961739.1"/>
    </source>
</evidence>
<sequence>MRADSSDAQVTQNHRGTGTCASAARSHSRMNAAAPGGTAGSPSAQKPDSVSVGVGWDGAGCLYYRIPFPSVTQQLRRPIKTPGDLIIRPSVRVSAGLTLGESRVQMRVKKKNNPTSRAH</sequence>
<evidence type="ECO:0000313" key="3">
    <source>
        <dbReference type="Proteomes" id="UP001479290"/>
    </source>
</evidence>
<gene>
    <name evidence="2" type="ORF">ABG768_007139</name>
</gene>
<dbReference type="Proteomes" id="UP001479290">
    <property type="component" value="Unassembled WGS sequence"/>
</dbReference>
<organism evidence="2 3">
    <name type="scientific">Culter alburnus</name>
    <name type="common">Topmouth culter</name>
    <dbReference type="NCBI Taxonomy" id="194366"/>
    <lineage>
        <taxon>Eukaryota</taxon>
        <taxon>Metazoa</taxon>
        <taxon>Chordata</taxon>
        <taxon>Craniata</taxon>
        <taxon>Vertebrata</taxon>
        <taxon>Euteleostomi</taxon>
        <taxon>Actinopterygii</taxon>
        <taxon>Neopterygii</taxon>
        <taxon>Teleostei</taxon>
        <taxon>Ostariophysi</taxon>
        <taxon>Cypriniformes</taxon>
        <taxon>Xenocyprididae</taxon>
        <taxon>Xenocypridinae</taxon>
        <taxon>Culter</taxon>
    </lineage>
</organism>
<comment type="caution">
    <text evidence="2">The sequence shown here is derived from an EMBL/GenBank/DDBJ whole genome shotgun (WGS) entry which is preliminary data.</text>
</comment>
<feature type="region of interest" description="Disordered" evidence="1">
    <location>
        <begin position="1"/>
        <end position="51"/>
    </location>
</feature>
<name>A0AAW1ZMY7_CULAL</name>
<keyword evidence="3" id="KW-1185">Reference proteome</keyword>
<dbReference type="AlphaFoldDB" id="A0AAW1ZMY7"/>
<evidence type="ECO:0000256" key="1">
    <source>
        <dbReference type="SAM" id="MobiDB-lite"/>
    </source>
</evidence>
<protein>
    <submittedName>
        <fullName evidence="2">Uncharacterized protein</fullName>
    </submittedName>
</protein>
<feature type="compositionally biased region" description="Low complexity" evidence="1">
    <location>
        <begin position="32"/>
        <end position="44"/>
    </location>
</feature>
<proteinExistence type="predicted"/>
<dbReference type="EMBL" id="JAWDJR010000015">
    <property type="protein sequence ID" value="KAK9961739.1"/>
    <property type="molecule type" value="Genomic_DNA"/>
</dbReference>
<accession>A0AAW1ZMY7</accession>
<reference evidence="2 3" key="1">
    <citation type="submission" date="2024-05" db="EMBL/GenBank/DDBJ databases">
        <title>A high-quality chromosomal-level genome assembly of Topmouth culter (Culter alburnus).</title>
        <authorList>
            <person name="Zhao H."/>
        </authorList>
    </citation>
    <scope>NUCLEOTIDE SEQUENCE [LARGE SCALE GENOMIC DNA]</scope>
    <source>
        <strain evidence="2">CATC2023</strain>
        <tissue evidence="2">Muscle</tissue>
    </source>
</reference>